<dbReference type="EMBL" id="GBXM01023282">
    <property type="protein sequence ID" value="JAH85295.1"/>
    <property type="molecule type" value="Transcribed_RNA"/>
</dbReference>
<protein>
    <submittedName>
        <fullName evidence="1">Uncharacterized protein</fullName>
    </submittedName>
</protein>
<reference evidence="1" key="1">
    <citation type="submission" date="2014-11" db="EMBL/GenBank/DDBJ databases">
        <authorList>
            <person name="Amaro Gonzalez C."/>
        </authorList>
    </citation>
    <scope>NUCLEOTIDE SEQUENCE</scope>
</reference>
<proteinExistence type="predicted"/>
<evidence type="ECO:0000313" key="1">
    <source>
        <dbReference type="EMBL" id="JAH85295.1"/>
    </source>
</evidence>
<sequence>MLSTFFISFACNAYLKSVTHRHHQVLGIFTGVSHSARLVL</sequence>
<accession>A0A0E9W6W0</accession>
<dbReference type="AlphaFoldDB" id="A0A0E9W6W0"/>
<reference evidence="1" key="2">
    <citation type="journal article" date="2015" name="Fish Shellfish Immunol.">
        <title>Early steps in the European eel (Anguilla anguilla)-Vibrio vulnificus interaction in the gills: Role of the RtxA13 toxin.</title>
        <authorList>
            <person name="Callol A."/>
            <person name="Pajuelo D."/>
            <person name="Ebbesson L."/>
            <person name="Teles M."/>
            <person name="MacKenzie S."/>
            <person name="Amaro C."/>
        </authorList>
    </citation>
    <scope>NUCLEOTIDE SEQUENCE</scope>
</reference>
<name>A0A0E9W6W0_ANGAN</name>
<organism evidence="1">
    <name type="scientific">Anguilla anguilla</name>
    <name type="common">European freshwater eel</name>
    <name type="synonym">Muraena anguilla</name>
    <dbReference type="NCBI Taxonomy" id="7936"/>
    <lineage>
        <taxon>Eukaryota</taxon>
        <taxon>Metazoa</taxon>
        <taxon>Chordata</taxon>
        <taxon>Craniata</taxon>
        <taxon>Vertebrata</taxon>
        <taxon>Euteleostomi</taxon>
        <taxon>Actinopterygii</taxon>
        <taxon>Neopterygii</taxon>
        <taxon>Teleostei</taxon>
        <taxon>Anguilliformes</taxon>
        <taxon>Anguillidae</taxon>
        <taxon>Anguilla</taxon>
    </lineage>
</organism>